<dbReference type="VEuPathDB" id="FungiDB:JI435_408800"/>
<accession>A0A7U2F0P7</accession>
<organism evidence="1 2">
    <name type="scientific">Phaeosphaeria nodorum (strain SN15 / ATCC MYA-4574 / FGSC 10173)</name>
    <name type="common">Glume blotch fungus</name>
    <name type="synonym">Parastagonospora nodorum</name>
    <dbReference type="NCBI Taxonomy" id="321614"/>
    <lineage>
        <taxon>Eukaryota</taxon>
        <taxon>Fungi</taxon>
        <taxon>Dikarya</taxon>
        <taxon>Ascomycota</taxon>
        <taxon>Pezizomycotina</taxon>
        <taxon>Dothideomycetes</taxon>
        <taxon>Pleosporomycetidae</taxon>
        <taxon>Pleosporales</taxon>
        <taxon>Pleosporineae</taxon>
        <taxon>Phaeosphaeriaceae</taxon>
        <taxon>Parastagonospora</taxon>
    </lineage>
</organism>
<dbReference type="AlphaFoldDB" id="A0A7U2F0P7"/>
<dbReference type="EMBL" id="CP069028">
    <property type="protein sequence ID" value="QRC96351.1"/>
    <property type="molecule type" value="Genomic_DNA"/>
</dbReference>
<evidence type="ECO:0000313" key="2">
    <source>
        <dbReference type="Proteomes" id="UP000663193"/>
    </source>
</evidence>
<keyword evidence="2" id="KW-1185">Reference proteome</keyword>
<proteinExistence type="predicted"/>
<reference evidence="2" key="1">
    <citation type="journal article" date="2021" name="BMC Genomics">
        <title>Chromosome-level genome assembly and manually-curated proteome of model necrotroph Parastagonospora nodorum Sn15 reveals a genome-wide trove of candidate effector homologs, and redundancy of virulence-related functions within an accessory chromosome.</title>
        <authorList>
            <person name="Bertazzoni S."/>
            <person name="Jones D.A.B."/>
            <person name="Phan H.T."/>
            <person name="Tan K.-C."/>
            <person name="Hane J.K."/>
        </authorList>
    </citation>
    <scope>NUCLEOTIDE SEQUENCE [LARGE SCALE GENOMIC DNA]</scope>
    <source>
        <strain evidence="2">SN15 / ATCC MYA-4574 / FGSC 10173)</strain>
    </source>
</reference>
<name>A0A7U2F0P7_PHANO</name>
<gene>
    <name evidence="1" type="ORF">JI435_408800</name>
</gene>
<dbReference type="Proteomes" id="UP000663193">
    <property type="component" value="Chromosome 6"/>
</dbReference>
<sequence length="51" mass="5916">MVPRTLHDKHAPEVACILERRLQHPAGYVEWEGNKYIIGSGRAAYRIREKV</sequence>
<protein>
    <submittedName>
        <fullName evidence="1">Uncharacterized protein</fullName>
    </submittedName>
</protein>
<evidence type="ECO:0000313" key="1">
    <source>
        <dbReference type="EMBL" id="QRC96351.1"/>
    </source>
</evidence>